<keyword evidence="2" id="KW-1185">Reference proteome</keyword>
<dbReference type="PANTHER" id="PTHR32387:SF0">
    <property type="entry name" value="PROTEIN NO VEIN"/>
    <property type="match status" value="1"/>
</dbReference>
<dbReference type="STRING" id="200378.SAMN05216553_114188"/>
<sequence length="925" mass="98880">MTDPFGTEALRTSVLAAWRGSPTRFREDANAEEDLRLGGYRDRLLVELAQNAADAAGAEPGVLRISLAGGELRAANTGAPLTEAGVAALASLRASAKESGVGQFGVGFAAVLAVTDAPRVVSVSGGVEFSAERTRAEVPELASERGGDVPVLRLVWPCDETVPEGFTTEVRLPLKVDVSLDDLAEEAPDLLLALPGLRRIEIGDQAWERFVTADGVVTVGASRWLVERATGELPAELVQGVEHRPQWTVTWAYPLDEPLGEDVLHAPTPTDERLSLPARLIATVPVEPSRRRILPGAAAWSVLDAAAALYPALVARVPAVERTGLVPLPGFPLSEVDDRLRTAVIAELRAAEWLPLASGEWIAPARARVLDVGSEELVDLVEDALPGLLDAELSAPVHAKALAALEVPRVSTAEVVAALAEVSGDPGWWREVYAAFEPLAEVDPDVREALRSLPVPLADGRTVTGPRTTLIADEPLPGLRVVHPDAVHPLLVRLGAVEAGATELLADPQLREDVARSLEDAEAGLDGEELVETVLRLVDRAGLRPGEEPWLGALALPDGSGEWHRADELLMPDSPLVGVVEAEAFPVLAKEVAESYPRTALVAVGVVDGFSLVVDDEPAGPEHDLPDEAAWWSSVPEEPRRVVAVRDLDLVADWPAALRLLASDPVTWRAVTEPDGYTGWWIARHAVLAGKAPREYRLPEATLLDGLFDAAPEDLGLPEHVLRAAGVRSRLEVLDDDDAEFVLDRLGDPDRVIADAVVLRAHAALPEGDFAPPEKVRVLSGEVVDADDVVVLDHPWLLGVVPAARVLLADGSEELADLLDLALASEEFDGAPDHVGEVVRWQDLAAVRMACELLEVALPDGVVVVHEQLLVDGQRVEWWMADGVPHAADTPEGLARALAWVTQRWEDRHTFAALITDPTAATLLG</sequence>
<reference evidence="2" key="1">
    <citation type="submission" date="2016-10" db="EMBL/GenBank/DDBJ databases">
        <authorList>
            <person name="Varghese N."/>
            <person name="Submissions S."/>
        </authorList>
    </citation>
    <scope>NUCLEOTIDE SEQUENCE [LARGE SCALE GENOMIC DNA]</scope>
    <source>
        <strain evidence="2">CGMCC 4.3506</strain>
    </source>
</reference>
<evidence type="ECO:0000313" key="2">
    <source>
        <dbReference type="Proteomes" id="UP000199623"/>
    </source>
</evidence>
<protein>
    <recommendedName>
        <fullName evidence="3">Molecular chaperone Hsp90</fullName>
    </recommendedName>
</protein>
<dbReference type="PANTHER" id="PTHR32387">
    <property type="entry name" value="WU:FJ29H11"/>
    <property type="match status" value="1"/>
</dbReference>
<proteinExistence type="predicted"/>
<dbReference type="OrthoDB" id="3201966at2"/>
<organism evidence="1 2">
    <name type="scientific">Lentzea fradiae</name>
    <dbReference type="NCBI Taxonomy" id="200378"/>
    <lineage>
        <taxon>Bacteria</taxon>
        <taxon>Bacillati</taxon>
        <taxon>Actinomycetota</taxon>
        <taxon>Actinomycetes</taxon>
        <taxon>Pseudonocardiales</taxon>
        <taxon>Pseudonocardiaceae</taxon>
        <taxon>Lentzea</taxon>
    </lineage>
</organism>
<dbReference type="SUPFAM" id="SSF55874">
    <property type="entry name" value="ATPase domain of HSP90 chaperone/DNA topoisomerase II/histidine kinase"/>
    <property type="match status" value="1"/>
</dbReference>
<gene>
    <name evidence="1" type="ORF">SAMN05216553_114188</name>
</gene>
<dbReference type="AlphaFoldDB" id="A0A1G7YWG1"/>
<dbReference type="NCBIfam" id="NF047352">
    <property type="entry name" value="P_loop_sacsin"/>
    <property type="match status" value="1"/>
</dbReference>
<dbReference type="InterPro" id="IPR036890">
    <property type="entry name" value="HATPase_C_sf"/>
</dbReference>
<dbReference type="InterPro" id="IPR052957">
    <property type="entry name" value="Auxin_embryo_med"/>
</dbReference>
<dbReference type="Proteomes" id="UP000199623">
    <property type="component" value="Unassembled WGS sequence"/>
</dbReference>
<dbReference type="RefSeq" id="WP_090055225.1">
    <property type="nucleotide sequence ID" value="NZ_FNCC01000014.1"/>
</dbReference>
<dbReference type="EMBL" id="FNCC01000014">
    <property type="protein sequence ID" value="SDH00774.1"/>
    <property type="molecule type" value="Genomic_DNA"/>
</dbReference>
<evidence type="ECO:0008006" key="3">
    <source>
        <dbReference type="Google" id="ProtNLM"/>
    </source>
</evidence>
<accession>A0A1G7YWG1</accession>
<name>A0A1G7YWG1_9PSEU</name>
<evidence type="ECO:0000313" key="1">
    <source>
        <dbReference type="EMBL" id="SDH00774.1"/>
    </source>
</evidence>